<dbReference type="SUPFAM" id="SSF53738">
    <property type="entry name" value="Phosphoglucomutase, first 3 domains"/>
    <property type="match status" value="3"/>
</dbReference>
<dbReference type="SUPFAM" id="SSF55957">
    <property type="entry name" value="Phosphoglucomutase, C-terminal domain"/>
    <property type="match status" value="1"/>
</dbReference>
<dbReference type="InterPro" id="IPR016066">
    <property type="entry name" value="A-D-PHexomutase_CS"/>
</dbReference>
<evidence type="ECO:0000259" key="12">
    <source>
        <dbReference type="Pfam" id="PF02880"/>
    </source>
</evidence>
<dbReference type="EMBL" id="AP011797">
    <property type="protein sequence ID" value="BAL58208.1"/>
    <property type="molecule type" value="Genomic_DNA"/>
</dbReference>
<dbReference type="GO" id="GO:0006048">
    <property type="term" value="P:UDP-N-acetylglucosamine biosynthetic process"/>
    <property type="evidence" value="ECO:0007669"/>
    <property type="project" value="TreeGrafter"/>
</dbReference>
<reference evidence="13" key="1">
    <citation type="journal article" date="2005" name="Environ. Microbiol.">
        <title>Genetic and functional properties of uncultivated thermophilic crenarchaeotes from a subsurface gold mine as revealed by analysis of genome fragments.</title>
        <authorList>
            <person name="Nunoura T."/>
            <person name="Hirayama H."/>
            <person name="Takami H."/>
            <person name="Oida H."/>
            <person name="Nishi S."/>
            <person name="Shimamura S."/>
            <person name="Suzuki Y."/>
            <person name="Inagaki F."/>
            <person name="Takai K."/>
            <person name="Nealson K.H."/>
            <person name="Horikoshi K."/>
        </authorList>
    </citation>
    <scope>NUCLEOTIDE SEQUENCE</scope>
</reference>
<evidence type="ECO:0000256" key="4">
    <source>
        <dbReference type="ARBA" id="ARBA00022723"/>
    </source>
</evidence>
<gene>
    <name evidence="13" type="ORF">HGMM_F55D02C08</name>
</gene>
<reference evidence="13" key="2">
    <citation type="journal article" date="2012" name="PLoS ONE">
        <title>A Deeply Branching Thermophilic Bacterium with an Ancient Acetyl-CoA Pathway Dominates a Subsurface Ecosystem.</title>
        <authorList>
            <person name="Takami H."/>
            <person name="Noguchi H."/>
            <person name="Takaki Y."/>
            <person name="Uchiyama I."/>
            <person name="Toyoda A."/>
            <person name="Nishi S."/>
            <person name="Chee G.-J."/>
            <person name="Arai W."/>
            <person name="Nunoura T."/>
            <person name="Itoh T."/>
            <person name="Hattori M."/>
            <person name="Takai K."/>
        </authorList>
    </citation>
    <scope>NUCLEOTIDE SEQUENCE</scope>
</reference>
<keyword evidence="6" id="KW-0413">Isomerase</keyword>
<dbReference type="InterPro" id="IPR005846">
    <property type="entry name" value="A-D-PHexomutase_a/b/a-III"/>
</dbReference>
<dbReference type="InterPro" id="IPR050060">
    <property type="entry name" value="Phosphoglucosamine_mutase"/>
</dbReference>
<dbReference type="GO" id="GO:0005975">
    <property type="term" value="P:carbohydrate metabolic process"/>
    <property type="evidence" value="ECO:0007669"/>
    <property type="project" value="InterPro"/>
</dbReference>
<evidence type="ECO:0000256" key="1">
    <source>
        <dbReference type="ARBA" id="ARBA00001946"/>
    </source>
</evidence>
<dbReference type="GO" id="GO:0008966">
    <property type="term" value="F:phosphoglucosamine mutase activity"/>
    <property type="evidence" value="ECO:0007669"/>
    <property type="project" value="UniProtKB-EC"/>
</dbReference>
<dbReference type="GO" id="GO:0004615">
    <property type="term" value="F:phosphomannomutase activity"/>
    <property type="evidence" value="ECO:0007669"/>
    <property type="project" value="TreeGrafter"/>
</dbReference>
<dbReference type="AlphaFoldDB" id="H5SPX2"/>
<feature type="domain" description="Alpha-D-phosphohexomutase alpha/beta/alpha" evidence="12">
    <location>
        <begin position="261"/>
        <end position="369"/>
    </location>
</feature>
<keyword evidence="3" id="KW-0597">Phosphoprotein</keyword>
<organism evidence="13">
    <name type="scientific">uncultured prokaryote</name>
    <dbReference type="NCBI Taxonomy" id="198431"/>
    <lineage>
        <taxon>unclassified sequences</taxon>
        <taxon>environmental samples</taxon>
    </lineage>
</organism>
<dbReference type="NCBIfam" id="NF008139">
    <property type="entry name" value="PRK10887.1"/>
    <property type="match status" value="1"/>
</dbReference>
<evidence type="ECO:0000256" key="8">
    <source>
        <dbReference type="ARBA" id="ARBA00068193"/>
    </source>
</evidence>
<dbReference type="NCBIfam" id="TIGR01455">
    <property type="entry name" value="glmM"/>
    <property type="match status" value="1"/>
</dbReference>
<evidence type="ECO:0000256" key="5">
    <source>
        <dbReference type="ARBA" id="ARBA00022842"/>
    </source>
</evidence>
<dbReference type="Pfam" id="PF00408">
    <property type="entry name" value="PGM_PMM_IV"/>
    <property type="match status" value="1"/>
</dbReference>
<evidence type="ECO:0000256" key="3">
    <source>
        <dbReference type="ARBA" id="ARBA00022553"/>
    </source>
</evidence>
<dbReference type="InterPro" id="IPR005844">
    <property type="entry name" value="A-D-PHexomutase_a/b/a-I"/>
</dbReference>
<comment type="similarity">
    <text evidence="2">Belongs to the phosphohexose mutase family.</text>
</comment>
<dbReference type="Pfam" id="PF02880">
    <property type="entry name" value="PGM_PMM_III"/>
    <property type="match status" value="1"/>
</dbReference>
<comment type="cofactor">
    <cofactor evidence="1">
        <name>Mg(2+)</name>
        <dbReference type="ChEBI" id="CHEBI:18420"/>
    </cofactor>
</comment>
<dbReference type="Pfam" id="PF02879">
    <property type="entry name" value="PGM_PMM_II"/>
    <property type="match status" value="1"/>
</dbReference>
<sequence>MGKLFGTDGIRGTANKYPMTVDIVSLVGKAASIVLSKNLKITPTFIVGKDTRLSGYAFENALSAGLLAGGSNVLLTGPIPTPGIAYLTISLRASSGVVISASHNPYTDNGIKFFNSNGYKLSDELENEIEEMVLSGQVKEASVKPEKMGKARRITDARGRYIEFLKSTFPRDLSMYGLKIAVDCANGATYKIAPVVFSELGADVKEFGVSPDGKNINGGCGATVPEFISRKTIEVGADIGVSFDGDGDRVILVDENGDIYDGDYILAISTLHLMERKQLKRNLIVGTEMTNTGLEKFLNSMGISLVRTKVGDRYVAEELIRTGANLGGESSGHIIFHDFTTTGDGIITALQVISFLIRKNISLSKMRNIFNPFPRFMENIQVTEKVPLNKIEGYEEMLKNCQKALEEKGRIVVRYSGTEPLLRVMVECEDEEKGRNIFNELSGFLKTRIQGVK</sequence>
<dbReference type="PANTHER" id="PTHR42946">
    <property type="entry name" value="PHOSPHOHEXOSE MUTASE"/>
    <property type="match status" value="1"/>
</dbReference>
<dbReference type="InterPro" id="IPR016055">
    <property type="entry name" value="A-D-PHexomutase_a/b/a-I/II/III"/>
</dbReference>
<keyword evidence="5" id="KW-0460">Magnesium</keyword>
<dbReference type="InterPro" id="IPR006352">
    <property type="entry name" value="GlmM_bact"/>
</dbReference>
<feature type="domain" description="Alpha-D-phosphohexomutase alpha/beta/alpha" evidence="10">
    <location>
        <begin position="3"/>
        <end position="134"/>
    </location>
</feature>
<name>H5SPX2_9ZZZZ</name>
<evidence type="ECO:0000256" key="6">
    <source>
        <dbReference type="ARBA" id="ARBA00023235"/>
    </source>
</evidence>
<evidence type="ECO:0000256" key="2">
    <source>
        <dbReference type="ARBA" id="ARBA00010231"/>
    </source>
</evidence>
<evidence type="ECO:0000259" key="10">
    <source>
        <dbReference type="Pfam" id="PF02878"/>
    </source>
</evidence>
<dbReference type="FunFam" id="3.40.120.10:FF:000001">
    <property type="entry name" value="Phosphoglucosamine mutase"/>
    <property type="match status" value="1"/>
</dbReference>
<dbReference type="EC" id="5.4.2.10" evidence="7"/>
<evidence type="ECO:0000259" key="9">
    <source>
        <dbReference type="Pfam" id="PF00408"/>
    </source>
</evidence>
<dbReference type="Gene3D" id="3.30.310.50">
    <property type="entry name" value="Alpha-D-phosphohexomutase, C-terminal domain"/>
    <property type="match status" value="1"/>
</dbReference>
<proteinExistence type="inferred from homology"/>
<dbReference type="CDD" id="cd05802">
    <property type="entry name" value="GlmM"/>
    <property type="match status" value="1"/>
</dbReference>
<protein>
    <recommendedName>
        <fullName evidence="8">Phosphoglucosamine mutase</fullName>
        <ecNumber evidence="7">5.4.2.10</ecNumber>
    </recommendedName>
</protein>
<feature type="domain" description="Alpha-D-phosphohexomutase C-terminal" evidence="9">
    <location>
        <begin position="379"/>
        <end position="440"/>
    </location>
</feature>
<dbReference type="FunFam" id="3.40.120.10:FF:000002">
    <property type="entry name" value="Phosphoglucosamine mutase"/>
    <property type="match status" value="1"/>
</dbReference>
<evidence type="ECO:0000259" key="11">
    <source>
        <dbReference type="Pfam" id="PF02879"/>
    </source>
</evidence>
<dbReference type="PROSITE" id="PS00710">
    <property type="entry name" value="PGM_PMM"/>
    <property type="match status" value="1"/>
</dbReference>
<dbReference type="HAMAP" id="MF_01554_B">
    <property type="entry name" value="GlmM_B"/>
    <property type="match status" value="1"/>
</dbReference>
<dbReference type="Pfam" id="PF02878">
    <property type="entry name" value="PGM_PMM_I"/>
    <property type="match status" value="1"/>
</dbReference>
<dbReference type="InterPro" id="IPR036900">
    <property type="entry name" value="A-D-PHexomutase_C_sf"/>
</dbReference>
<dbReference type="PRINTS" id="PR00509">
    <property type="entry name" value="PGMPMM"/>
</dbReference>
<dbReference type="GO" id="GO:0000287">
    <property type="term" value="F:magnesium ion binding"/>
    <property type="evidence" value="ECO:0007669"/>
    <property type="project" value="InterPro"/>
</dbReference>
<evidence type="ECO:0000256" key="7">
    <source>
        <dbReference type="ARBA" id="ARBA00066330"/>
    </source>
</evidence>
<dbReference type="PANTHER" id="PTHR42946:SF1">
    <property type="entry name" value="PHOSPHOGLUCOMUTASE (ALPHA-D-GLUCOSE-1,6-BISPHOSPHATE-DEPENDENT)"/>
    <property type="match status" value="1"/>
</dbReference>
<evidence type="ECO:0000313" key="13">
    <source>
        <dbReference type="EMBL" id="BAL58208.1"/>
    </source>
</evidence>
<dbReference type="Gene3D" id="3.40.120.10">
    <property type="entry name" value="Alpha-D-Glucose-1,6-Bisphosphate, subunit A, domain 3"/>
    <property type="match status" value="3"/>
</dbReference>
<dbReference type="InterPro" id="IPR005845">
    <property type="entry name" value="A-D-PHexomutase_a/b/a-II"/>
</dbReference>
<feature type="domain" description="Alpha-D-phosphohexomutase alpha/beta/alpha" evidence="11">
    <location>
        <begin position="160"/>
        <end position="257"/>
    </location>
</feature>
<accession>H5SPX2</accession>
<dbReference type="InterPro" id="IPR005841">
    <property type="entry name" value="Alpha-D-phosphohexomutase_SF"/>
</dbReference>
<dbReference type="InterPro" id="IPR005843">
    <property type="entry name" value="A-D-PHexomutase_C"/>
</dbReference>
<keyword evidence="4" id="KW-0479">Metal-binding</keyword>